<protein>
    <submittedName>
        <fullName evidence="2">Uncharacterized protein</fullName>
    </submittedName>
</protein>
<feature type="transmembrane region" description="Helical" evidence="1">
    <location>
        <begin position="12"/>
        <end position="30"/>
    </location>
</feature>
<sequence>MNTSATEVVNRAIKYLVEGLAIAAVAIFIPKKSLPIKEVVALGVTAAVVFAILDLVSPSISFTARQGAGFGIGANLVGFPGGKL</sequence>
<keyword evidence="1" id="KW-0472">Membrane</keyword>
<proteinExistence type="predicted"/>
<keyword evidence="1" id="KW-0812">Transmembrane</keyword>
<keyword evidence="1" id="KW-1133">Transmembrane helix</keyword>
<feature type="transmembrane region" description="Helical" evidence="1">
    <location>
        <begin position="36"/>
        <end position="56"/>
    </location>
</feature>
<organism evidence="2">
    <name type="scientific">viral metagenome</name>
    <dbReference type="NCBI Taxonomy" id="1070528"/>
    <lineage>
        <taxon>unclassified sequences</taxon>
        <taxon>metagenomes</taxon>
        <taxon>organismal metagenomes</taxon>
    </lineage>
</organism>
<name>A0A6C0DA08_9ZZZZ</name>
<dbReference type="EMBL" id="MN739546">
    <property type="protein sequence ID" value="QHT12475.1"/>
    <property type="molecule type" value="Genomic_DNA"/>
</dbReference>
<reference evidence="2" key="1">
    <citation type="journal article" date="2020" name="Nature">
        <title>Giant virus diversity and host interactions through global metagenomics.</title>
        <authorList>
            <person name="Schulz F."/>
            <person name="Roux S."/>
            <person name="Paez-Espino D."/>
            <person name="Jungbluth S."/>
            <person name="Walsh D.A."/>
            <person name="Denef V.J."/>
            <person name="McMahon K.D."/>
            <person name="Konstantinidis K.T."/>
            <person name="Eloe-Fadrosh E.A."/>
            <person name="Kyrpides N.C."/>
            <person name="Woyke T."/>
        </authorList>
    </citation>
    <scope>NUCLEOTIDE SEQUENCE</scope>
    <source>
        <strain evidence="2">GVMAG-M-3300023174-129</strain>
    </source>
</reference>
<accession>A0A6C0DA08</accession>
<evidence type="ECO:0000313" key="2">
    <source>
        <dbReference type="EMBL" id="QHT12475.1"/>
    </source>
</evidence>
<dbReference type="AlphaFoldDB" id="A0A6C0DA08"/>
<evidence type="ECO:0000256" key="1">
    <source>
        <dbReference type="SAM" id="Phobius"/>
    </source>
</evidence>